<evidence type="ECO:0000259" key="1">
    <source>
        <dbReference type="Pfam" id="PF01883"/>
    </source>
</evidence>
<dbReference type="InterPro" id="IPR034904">
    <property type="entry name" value="FSCA_dom_sf"/>
</dbReference>
<reference evidence="3" key="1">
    <citation type="journal article" date="2016" name="Nat. Commun.">
        <title>The Gonium pectorale genome demonstrates co-option of cell cycle regulation during the evolution of multicellularity.</title>
        <authorList>
            <person name="Hanschen E.R."/>
            <person name="Marriage T.N."/>
            <person name="Ferris P.J."/>
            <person name="Hamaji T."/>
            <person name="Toyoda A."/>
            <person name="Fujiyama A."/>
            <person name="Neme R."/>
            <person name="Noguchi H."/>
            <person name="Minakuchi Y."/>
            <person name="Suzuki M."/>
            <person name="Kawai-Toyooka H."/>
            <person name="Smith D.R."/>
            <person name="Sparks H."/>
            <person name="Anderson J."/>
            <person name="Bakaric R."/>
            <person name="Luria V."/>
            <person name="Karger A."/>
            <person name="Kirschner M.W."/>
            <person name="Durand P.M."/>
            <person name="Michod R.E."/>
            <person name="Nozaki H."/>
            <person name="Olson B.J."/>
        </authorList>
    </citation>
    <scope>NUCLEOTIDE SEQUENCE [LARGE SCALE GENOMIC DNA]</scope>
    <source>
        <strain evidence="3">NIES-2863</strain>
    </source>
</reference>
<dbReference type="InterPro" id="IPR002744">
    <property type="entry name" value="MIP18-like"/>
</dbReference>
<dbReference type="GO" id="GO:0016226">
    <property type="term" value="P:iron-sulfur cluster assembly"/>
    <property type="evidence" value="ECO:0007669"/>
    <property type="project" value="InterPro"/>
</dbReference>
<dbReference type="GO" id="GO:0009570">
    <property type="term" value="C:chloroplast stroma"/>
    <property type="evidence" value="ECO:0007669"/>
    <property type="project" value="TreeGrafter"/>
</dbReference>
<dbReference type="EMBL" id="LSYV01000004">
    <property type="protein sequence ID" value="KXZ55111.1"/>
    <property type="molecule type" value="Genomic_DNA"/>
</dbReference>
<gene>
    <name evidence="2" type="ORF">GPECTOR_3g264</name>
</gene>
<dbReference type="GO" id="GO:0005524">
    <property type="term" value="F:ATP binding"/>
    <property type="evidence" value="ECO:0007669"/>
    <property type="project" value="InterPro"/>
</dbReference>
<dbReference type="PANTHER" id="PTHR42961:SF2">
    <property type="entry name" value="IRON-SULFUR PROTEIN NUBPL"/>
    <property type="match status" value="1"/>
</dbReference>
<dbReference type="AlphaFoldDB" id="A0A150GZ52"/>
<name>A0A150GZ52_GONPE</name>
<dbReference type="SUPFAM" id="SSF117916">
    <property type="entry name" value="Fe-S cluster assembly (FSCA) domain-like"/>
    <property type="match status" value="1"/>
</dbReference>
<accession>A0A150GZ52</accession>
<dbReference type="Gene3D" id="3.30.300.130">
    <property type="entry name" value="Fe-S cluster assembly (FSCA)"/>
    <property type="match status" value="1"/>
</dbReference>
<dbReference type="PANTHER" id="PTHR42961">
    <property type="entry name" value="IRON-SULFUR PROTEIN NUBPL"/>
    <property type="match status" value="1"/>
</dbReference>
<dbReference type="OrthoDB" id="1741334at2759"/>
<keyword evidence="3" id="KW-1185">Reference proteome</keyword>
<evidence type="ECO:0000313" key="3">
    <source>
        <dbReference type="Proteomes" id="UP000075714"/>
    </source>
</evidence>
<protein>
    <recommendedName>
        <fullName evidence="1">MIP18 family-like domain-containing protein</fullName>
    </recommendedName>
</protein>
<organism evidence="2 3">
    <name type="scientific">Gonium pectorale</name>
    <name type="common">Green alga</name>
    <dbReference type="NCBI Taxonomy" id="33097"/>
    <lineage>
        <taxon>Eukaryota</taxon>
        <taxon>Viridiplantae</taxon>
        <taxon>Chlorophyta</taxon>
        <taxon>core chlorophytes</taxon>
        <taxon>Chlorophyceae</taxon>
        <taxon>CS clade</taxon>
        <taxon>Chlamydomonadales</taxon>
        <taxon>Volvocaceae</taxon>
        <taxon>Gonium</taxon>
    </lineage>
</organism>
<proteinExistence type="predicted"/>
<feature type="domain" description="MIP18 family-like" evidence="1">
    <location>
        <begin position="19"/>
        <end position="82"/>
    </location>
</feature>
<comment type="caution">
    <text evidence="2">The sequence shown here is derived from an EMBL/GenBank/DDBJ whole genome shotgun (WGS) entry which is preliminary data.</text>
</comment>
<dbReference type="Pfam" id="PF01883">
    <property type="entry name" value="FeS_assembly_P"/>
    <property type="match status" value="1"/>
</dbReference>
<dbReference type="STRING" id="33097.A0A150GZ52"/>
<dbReference type="GO" id="GO:0051539">
    <property type="term" value="F:4 iron, 4 sulfur cluster binding"/>
    <property type="evidence" value="ECO:0007669"/>
    <property type="project" value="TreeGrafter"/>
</dbReference>
<dbReference type="InterPro" id="IPR044304">
    <property type="entry name" value="NUBPL-like"/>
</dbReference>
<evidence type="ECO:0000313" key="2">
    <source>
        <dbReference type="EMBL" id="KXZ55111.1"/>
    </source>
</evidence>
<dbReference type="Proteomes" id="UP000075714">
    <property type="component" value="Unassembled WGS sequence"/>
</dbReference>
<sequence length="95" mass="10659">MRTLQSQQRAAPVPPRTREDEVLAQLRNVIDPDFGEDIVACGFVKELAIDEAAGSVSFTLELTTPACPVKEMFQRQSTQFVKVRHRLYAVPCALR</sequence>